<protein>
    <submittedName>
        <fullName evidence="1">Uncharacterized protein</fullName>
    </submittedName>
</protein>
<dbReference type="EMBL" id="RCHU02000016">
    <property type="protein sequence ID" value="KAL3569196.1"/>
    <property type="molecule type" value="Genomic_DNA"/>
</dbReference>
<name>A0ACC4ATD4_POPAL</name>
<evidence type="ECO:0000313" key="1">
    <source>
        <dbReference type="EMBL" id="KAL3569196.1"/>
    </source>
</evidence>
<organism evidence="1 2">
    <name type="scientific">Populus alba</name>
    <name type="common">White poplar</name>
    <dbReference type="NCBI Taxonomy" id="43335"/>
    <lineage>
        <taxon>Eukaryota</taxon>
        <taxon>Viridiplantae</taxon>
        <taxon>Streptophyta</taxon>
        <taxon>Embryophyta</taxon>
        <taxon>Tracheophyta</taxon>
        <taxon>Spermatophyta</taxon>
        <taxon>Magnoliopsida</taxon>
        <taxon>eudicotyledons</taxon>
        <taxon>Gunneridae</taxon>
        <taxon>Pentapetalae</taxon>
        <taxon>rosids</taxon>
        <taxon>fabids</taxon>
        <taxon>Malpighiales</taxon>
        <taxon>Salicaceae</taxon>
        <taxon>Saliceae</taxon>
        <taxon>Populus</taxon>
    </lineage>
</organism>
<dbReference type="Proteomes" id="UP000309997">
    <property type="component" value="Unassembled WGS sequence"/>
</dbReference>
<keyword evidence="2" id="KW-1185">Reference proteome</keyword>
<evidence type="ECO:0000313" key="2">
    <source>
        <dbReference type="Proteomes" id="UP000309997"/>
    </source>
</evidence>
<sequence length="605" mass="68188">MASSSSHPVLKPEIGGVGCGGGSSGGFGGESSEAAVIANDQLLLYRGLKKPKKERGCTAKERISKMPPCTAGKRSSIYRGVTRHRWTGRYEAHLWDKSTWNQNQNKKGKQGAYDDEEAAARAYDLAALKYWGPGTLINFPVTDYKRDLEEMRSVSREEYLASLRRKSSGFSRGLSKYRALSSRWDSSCSRMPGSEYCSSVNYGDDHAAESEYAGSLCIERKIDLTGYIKWWNSHSTRQVESITKSSEDTKHGCPDDIGSELKTSEREVKCTQPYQMPHLGLSVEGKGHKGSTISALSILSQSAAYKSLQEKASKKQETSTENDENENKNTVNKMDHGKAVEKSTSHDGGSERLGATLGITGRLSLQRNVYPSTPFLSAPLLTNYNTIDPLVDPILWTSLVPALPTGLSRNPEVTKTETSSTYSFFRPEEYLEDFSVANPRKSVLFSFRDEASTSFQQVKPPDAKRCRYGKPVPNHSKQAFRHSFTSKNYRSSESEMVIIFGEQLSEQWSGSKLPAWAWQKHDQLKRWFSQPLNTRKDSLIKSFNFQFQLDGEQRHSTVTARLRPHKEVVILKRRRQVHRRSNPVHYQLWRLKIHEGFSMTSSYVL</sequence>
<gene>
    <name evidence="1" type="ORF">D5086_029086</name>
</gene>
<comment type="caution">
    <text evidence="1">The sequence shown here is derived from an EMBL/GenBank/DDBJ whole genome shotgun (WGS) entry which is preliminary data.</text>
</comment>
<reference evidence="1 2" key="1">
    <citation type="journal article" date="2024" name="Plant Biotechnol. J.">
        <title>Genome and CRISPR/Cas9 system of a widespread forest tree (Populus alba) in the world.</title>
        <authorList>
            <person name="Liu Y.J."/>
            <person name="Jiang P.F."/>
            <person name="Han X.M."/>
            <person name="Li X.Y."/>
            <person name="Wang H.M."/>
            <person name="Wang Y.J."/>
            <person name="Wang X.X."/>
            <person name="Zeng Q.Y."/>
        </authorList>
    </citation>
    <scope>NUCLEOTIDE SEQUENCE [LARGE SCALE GENOMIC DNA]</scope>
    <source>
        <strain evidence="2">cv. PAL-ZL1</strain>
    </source>
</reference>
<proteinExistence type="predicted"/>
<accession>A0ACC4ATD4</accession>